<protein>
    <submittedName>
        <fullName evidence="10">TolC family protein</fullName>
    </submittedName>
</protein>
<keyword evidence="3" id="KW-0813">Transport</keyword>
<dbReference type="GO" id="GO:0009279">
    <property type="term" value="C:cell outer membrane"/>
    <property type="evidence" value="ECO:0007669"/>
    <property type="project" value="UniProtKB-SubCell"/>
</dbReference>
<dbReference type="GO" id="GO:0015562">
    <property type="term" value="F:efflux transmembrane transporter activity"/>
    <property type="evidence" value="ECO:0007669"/>
    <property type="project" value="InterPro"/>
</dbReference>
<keyword evidence="5" id="KW-0812">Transmembrane</keyword>
<feature type="coiled-coil region" evidence="8">
    <location>
        <begin position="169"/>
        <end position="203"/>
    </location>
</feature>
<evidence type="ECO:0000313" key="10">
    <source>
        <dbReference type="EMBL" id="MBP3192375.1"/>
    </source>
</evidence>
<gene>
    <name evidence="10" type="ORF">NATSA_06855</name>
</gene>
<evidence type="ECO:0000313" key="11">
    <source>
        <dbReference type="Proteomes" id="UP000673975"/>
    </source>
</evidence>
<dbReference type="InterPro" id="IPR051906">
    <property type="entry name" value="TolC-like"/>
</dbReference>
<comment type="subcellular location">
    <subcellularLocation>
        <location evidence="1">Cell outer membrane</location>
    </subcellularLocation>
</comment>
<dbReference type="PANTHER" id="PTHR30026:SF13">
    <property type="entry name" value="MEMBRANE EFFLUX PROTEIN, PUTATIVE-RELATED"/>
    <property type="match status" value="1"/>
</dbReference>
<dbReference type="Proteomes" id="UP000673975">
    <property type="component" value="Unassembled WGS sequence"/>
</dbReference>
<dbReference type="Pfam" id="PF02321">
    <property type="entry name" value="OEP"/>
    <property type="match status" value="1"/>
</dbReference>
<evidence type="ECO:0000256" key="4">
    <source>
        <dbReference type="ARBA" id="ARBA00022452"/>
    </source>
</evidence>
<name>A0A8J7RKA6_9BACT</name>
<keyword evidence="11" id="KW-1185">Reference proteome</keyword>
<accession>A0A8J7RKA6</accession>
<keyword evidence="9" id="KW-0732">Signal</keyword>
<sequence>MRTILILISLSSFFLFCLAPSQLSARDTVRVTFGEFSEIAKNYSSNLEAQQRNVSLAQNRIKQAQNTRFLPNLNLTTAHGLVPGVKSQDPDLSSGQYYLDPDLENDWEDWGIFTQAEISGIQPIYTWGAIGNAINAAQKGADAAQFEYEAEKESFEIQLFELYQSALLVRELGRLVDDAKSQLREAERELERLQEEGDESIEEKDIFEFRIFQAEFQALISEFTQTRDFVQRSWDLVLAAGPNTVFLPAERFFDPVPVQIQEYDFYKNSALQNRAELKGIDAARQAAQYGVDAARAEYYPSLVLGLSAGFGYTPNRPRQTNPFIRNTTNFLSARVGFGFQQNLNFRQVSTNVERSEIRKRQADDFHDAARDGILLEISDRYREAKIKESQKESKSNALRISNEWLRTEQIDFDIGFGDIQNLVDAVKKQMELELEVAELTFDLNIKIARLHRSAGLSLDDLMPDTSGR</sequence>
<evidence type="ECO:0000256" key="3">
    <source>
        <dbReference type="ARBA" id="ARBA00022448"/>
    </source>
</evidence>
<evidence type="ECO:0000256" key="5">
    <source>
        <dbReference type="ARBA" id="ARBA00022692"/>
    </source>
</evidence>
<reference evidence="10" key="1">
    <citation type="submission" date="2021-02" db="EMBL/GenBank/DDBJ databases">
        <title>Natronogracilivirga saccharolytica gen. nov. sp. nov. a new anaerobic, haloalkiliphilic carbohydrate-fermenting bacterium from soda lake and proposing of Cyclonatronumiaceae fam. nov. in the phylum Balneolaeota.</title>
        <authorList>
            <person name="Zhilina T.N."/>
            <person name="Sorokin D.Y."/>
            <person name="Zavarzina D.G."/>
            <person name="Toshchakov S.V."/>
            <person name="Kublanov I.V."/>
        </authorList>
    </citation>
    <scope>NUCLEOTIDE SEQUENCE</scope>
    <source>
        <strain evidence="10">Z-1702</strain>
    </source>
</reference>
<dbReference type="GO" id="GO:1990281">
    <property type="term" value="C:efflux pump complex"/>
    <property type="evidence" value="ECO:0007669"/>
    <property type="project" value="TreeGrafter"/>
</dbReference>
<dbReference type="RefSeq" id="WP_210511276.1">
    <property type="nucleotide sequence ID" value="NZ_JAFIDN010000004.1"/>
</dbReference>
<evidence type="ECO:0000256" key="1">
    <source>
        <dbReference type="ARBA" id="ARBA00004442"/>
    </source>
</evidence>
<feature type="chain" id="PRO_5035145574" evidence="9">
    <location>
        <begin position="26"/>
        <end position="468"/>
    </location>
</feature>
<keyword evidence="7" id="KW-0998">Cell outer membrane</keyword>
<keyword evidence="6" id="KW-0472">Membrane</keyword>
<evidence type="ECO:0000256" key="6">
    <source>
        <dbReference type="ARBA" id="ARBA00023136"/>
    </source>
</evidence>
<proteinExistence type="inferred from homology"/>
<comment type="caution">
    <text evidence="10">The sequence shown here is derived from an EMBL/GenBank/DDBJ whole genome shotgun (WGS) entry which is preliminary data.</text>
</comment>
<evidence type="ECO:0000256" key="8">
    <source>
        <dbReference type="SAM" id="Coils"/>
    </source>
</evidence>
<dbReference type="Gene3D" id="1.20.1600.10">
    <property type="entry name" value="Outer membrane efflux proteins (OEP)"/>
    <property type="match status" value="1"/>
</dbReference>
<keyword evidence="4" id="KW-1134">Transmembrane beta strand</keyword>
<keyword evidence="8" id="KW-0175">Coiled coil</keyword>
<dbReference type="AlphaFoldDB" id="A0A8J7RKA6"/>
<organism evidence="10 11">
    <name type="scientific">Natronogracilivirga saccharolytica</name>
    <dbReference type="NCBI Taxonomy" id="2812953"/>
    <lineage>
        <taxon>Bacteria</taxon>
        <taxon>Pseudomonadati</taxon>
        <taxon>Balneolota</taxon>
        <taxon>Balneolia</taxon>
        <taxon>Balneolales</taxon>
        <taxon>Cyclonatronaceae</taxon>
        <taxon>Natronogracilivirga</taxon>
    </lineage>
</organism>
<evidence type="ECO:0000256" key="7">
    <source>
        <dbReference type="ARBA" id="ARBA00023237"/>
    </source>
</evidence>
<comment type="similarity">
    <text evidence="2">Belongs to the outer membrane factor (OMF) (TC 1.B.17) family.</text>
</comment>
<dbReference type="GO" id="GO:0015288">
    <property type="term" value="F:porin activity"/>
    <property type="evidence" value="ECO:0007669"/>
    <property type="project" value="TreeGrafter"/>
</dbReference>
<evidence type="ECO:0000256" key="2">
    <source>
        <dbReference type="ARBA" id="ARBA00007613"/>
    </source>
</evidence>
<dbReference type="InterPro" id="IPR003423">
    <property type="entry name" value="OMP_efflux"/>
</dbReference>
<dbReference type="EMBL" id="JAFIDN010000004">
    <property type="protein sequence ID" value="MBP3192375.1"/>
    <property type="molecule type" value="Genomic_DNA"/>
</dbReference>
<evidence type="ECO:0000256" key="9">
    <source>
        <dbReference type="SAM" id="SignalP"/>
    </source>
</evidence>
<feature type="coiled-coil region" evidence="8">
    <location>
        <begin position="40"/>
        <end position="67"/>
    </location>
</feature>
<dbReference type="SUPFAM" id="SSF56954">
    <property type="entry name" value="Outer membrane efflux proteins (OEP)"/>
    <property type="match status" value="1"/>
</dbReference>
<feature type="signal peptide" evidence="9">
    <location>
        <begin position="1"/>
        <end position="25"/>
    </location>
</feature>
<dbReference type="PANTHER" id="PTHR30026">
    <property type="entry name" value="OUTER MEMBRANE PROTEIN TOLC"/>
    <property type="match status" value="1"/>
</dbReference>